<dbReference type="SUPFAM" id="SSF63451">
    <property type="entry name" value="LEM domain"/>
    <property type="match status" value="1"/>
</dbReference>
<name>A0AAN9GWE9_9TELE</name>
<evidence type="ECO:0000256" key="1">
    <source>
        <dbReference type="SAM" id="MobiDB-lite"/>
    </source>
</evidence>
<feature type="compositionally biased region" description="Polar residues" evidence="1">
    <location>
        <begin position="128"/>
        <end position="151"/>
    </location>
</feature>
<organism evidence="4 5">
    <name type="scientific">Phoxinus phoxinus</name>
    <name type="common">Eurasian minnow</name>
    <dbReference type="NCBI Taxonomy" id="58324"/>
    <lineage>
        <taxon>Eukaryota</taxon>
        <taxon>Metazoa</taxon>
        <taxon>Chordata</taxon>
        <taxon>Craniata</taxon>
        <taxon>Vertebrata</taxon>
        <taxon>Euteleostomi</taxon>
        <taxon>Actinopterygii</taxon>
        <taxon>Neopterygii</taxon>
        <taxon>Teleostei</taxon>
        <taxon>Ostariophysi</taxon>
        <taxon>Cypriniformes</taxon>
        <taxon>Leuciscidae</taxon>
        <taxon>Phoxininae</taxon>
        <taxon>Phoxinus</taxon>
    </lineage>
</organism>
<dbReference type="InterPro" id="IPR051656">
    <property type="entry name" value="LEM_domain"/>
</dbReference>
<evidence type="ECO:0000313" key="4">
    <source>
        <dbReference type="EMBL" id="KAK7132178.1"/>
    </source>
</evidence>
<dbReference type="AlphaFoldDB" id="A0AAN9GWE9"/>
<dbReference type="PANTHER" id="PTHR12019:SF5">
    <property type="entry name" value="EMERIN (EMERY-DREIFUSS MUSCULAR DYSTROPHY)"/>
    <property type="match status" value="1"/>
</dbReference>
<dbReference type="InterPro" id="IPR011015">
    <property type="entry name" value="LEM/LEM-like_dom_sf"/>
</dbReference>
<evidence type="ECO:0000313" key="5">
    <source>
        <dbReference type="Proteomes" id="UP001364617"/>
    </source>
</evidence>
<keyword evidence="2" id="KW-1133">Transmembrane helix</keyword>
<dbReference type="SMART" id="SM00540">
    <property type="entry name" value="LEM"/>
    <property type="match status" value="1"/>
</dbReference>
<dbReference type="InterPro" id="IPR003887">
    <property type="entry name" value="LEM_dom"/>
</dbReference>
<dbReference type="Gene3D" id="1.10.720.40">
    <property type="match status" value="1"/>
</dbReference>
<accession>A0AAN9GWE9</accession>
<dbReference type="FunFam" id="1.10.720.40:FF:000001">
    <property type="entry name" value="LEM domain containing 2, isoform CRA_a"/>
    <property type="match status" value="1"/>
</dbReference>
<keyword evidence="2" id="KW-0812">Transmembrane</keyword>
<comment type="caution">
    <text evidence="4">The sequence shown here is derived from an EMBL/GenBank/DDBJ whole genome shotgun (WGS) entry which is preliminary data.</text>
</comment>
<dbReference type="Proteomes" id="UP001364617">
    <property type="component" value="Unassembled WGS sequence"/>
</dbReference>
<dbReference type="PROSITE" id="PS50954">
    <property type="entry name" value="LEM"/>
    <property type="match status" value="1"/>
</dbReference>
<dbReference type="Pfam" id="PF03020">
    <property type="entry name" value="LEM"/>
    <property type="match status" value="1"/>
</dbReference>
<evidence type="ECO:0000256" key="2">
    <source>
        <dbReference type="SAM" id="Phobius"/>
    </source>
</evidence>
<proteinExistence type="predicted"/>
<dbReference type="EMBL" id="JAYKXH010000020">
    <property type="protein sequence ID" value="KAK7132178.1"/>
    <property type="molecule type" value="Genomic_DNA"/>
</dbReference>
<protein>
    <recommendedName>
        <fullName evidence="3">LEM domain-containing protein</fullName>
    </recommendedName>
</protein>
<feature type="domain" description="LEM" evidence="3">
    <location>
        <begin position="1"/>
        <end position="45"/>
    </location>
</feature>
<feature type="region of interest" description="Disordered" evidence="1">
    <location>
        <begin position="98"/>
        <end position="153"/>
    </location>
</feature>
<sequence length="192" mass="22060">MSTFNGKSDKEIGQLLDEYGIKHGPIVESTRKLYEKKLKEAMDKNTKPSSSDKTYYREEQVEYVTYNQPPLLTRHERFSDVTRRSKVADADFTRDIRRSKLTDYRDDDDDDDDVGHTNEPIISPARTAYQSSSRPGLSVSKSVQRGASPETSKPAGVPMWLRVLMFLIIAVFLYYVYTSMEPADETPFKKIK</sequence>
<reference evidence="4 5" key="1">
    <citation type="submission" date="2024-02" db="EMBL/GenBank/DDBJ databases">
        <title>Chromosome-level genome assembly of the Eurasian Minnow (Phoxinus phoxinus).</title>
        <authorList>
            <person name="Oriowo T.O."/>
            <person name="Martin S."/>
            <person name="Stange M."/>
            <person name="Chrysostomakis Y."/>
            <person name="Brown T."/>
            <person name="Winkler S."/>
            <person name="Kukowka S."/>
            <person name="Myers E.W."/>
            <person name="Bohne A."/>
        </authorList>
    </citation>
    <scope>NUCLEOTIDE SEQUENCE [LARGE SCALE GENOMIC DNA]</scope>
    <source>
        <strain evidence="4">ZFMK-TIS-60720</strain>
        <tissue evidence="4">Whole Organism</tissue>
    </source>
</reference>
<feature type="transmembrane region" description="Helical" evidence="2">
    <location>
        <begin position="159"/>
        <end position="177"/>
    </location>
</feature>
<gene>
    <name evidence="4" type="ORF">R3I93_018665</name>
</gene>
<evidence type="ECO:0000259" key="3">
    <source>
        <dbReference type="PROSITE" id="PS50954"/>
    </source>
</evidence>
<keyword evidence="5" id="KW-1185">Reference proteome</keyword>
<keyword evidence="2" id="KW-0472">Membrane</keyword>
<dbReference type="PANTHER" id="PTHR12019">
    <property type="entry name" value="LAMINA-ASSOCIATED POLYPEPTIDE THYMOPOIETIN"/>
    <property type="match status" value="1"/>
</dbReference>